<sequence length="73" mass="7933">MNIFQVYLDNQNVTRYQIAKMTGLSQSTLQRASDSNGGTNSISGRILKATAAALDKTPGQVLDEMIELEANDN</sequence>
<organism evidence="1 2">
    <name type="scientific">Lactiplantibacillus fabifermentans DSM 21115</name>
    <dbReference type="NCBI Taxonomy" id="1413187"/>
    <lineage>
        <taxon>Bacteria</taxon>
        <taxon>Bacillati</taxon>
        <taxon>Bacillota</taxon>
        <taxon>Bacilli</taxon>
        <taxon>Lactobacillales</taxon>
        <taxon>Lactobacillaceae</taxon>
        <taxon>Lactiplantibacillus</taxon>
    </lineage>
</organism>
<dbReference type="AlphaFoldDB" id="A0A0R2NL75"/>
<dbReference type="SUPFAM" id="SSF47413">
    <property type="entry name" value="lambda repressor-like DNA-binding domains"/>
    <property type="match status" value="1"/>
</dbReference>
<reference evidence="1 2" key="1">
    <citation type="journal article" date="2015" name="Genome Announc.">
        <title>Expanding the biotechnology potential of lactobacilli through comparative genomics of 213 strains and associated genera.</title>
        <authorList>
            <person name="Sun Z."/>
            <person name="Harris H.M."/>
            <person name="McCann A."/>
            <person name="Guo C."/>
            <person name="Argimon S."/>
            <person name="Zhang W."/>
            <person name="Yang X."/>
            <person name="Jeffery I.B."/>
            <person name="Cooney J.C."/>
            <person name="Kagawa T.F."/>
            <person name="Liu W."/>
            <person name="Song Y."/>
            <person name="Salvetti E."/>
            <person name="Wrobel A."/>
            <person name="Rasinkangas P."/>
            <person name="Parkhill J."/>
            <person name="Rea M.C."/>
            <person name="O'Sullivan O."/>
            <person name="Ritari J."/>
            <person name="Douillard F.P."/>
            <person name="Paul Ross R."/>
            <person name="Yang R."/>
            <person name="Briner A.E."/>
            <person name="Felis G.E."/>
            <person name="de Vos W.M."/>
            <person name="Barrangou R."/>
            <person name="Klaenhammer T.R."/>
            <person name="Caufield P.W."/>
            <person name="Cui Y."/>
            <person name="Zhang H."/>
            <person name="O'Toole P.W."/>
        </authorList>
    </citation>
    <scope>NUCLEOTIDE SEQUENCE [LARGE SCALE GENOMIC DNA]</scope>
    <source>
        <strain evidence="1 2">DSM 21115</strain>
    </source>
</reference>
<name>A0A0R2NL75_9LACO</name>
<evidence type="ECO:0000313" key="2">
    <source>
        <dbReference type="Proteomes" id="UP000050920"/>
    </source>
</evidence>
<dbReference type="RefSeq" id="WP_024623881.1">
    <property type="nucleotide sequence ID" value="NZ_AYGX02000140.1"/>
</dbReference>
<proteinExistence type="predicted"/>
<evidence type="ECO:0000313" key="1">
    <source>
        <dbReference type="EMBL" id="KRO26092.1"/>
    </source>
</evidence>
<dbReference type="Proteomes" id="UP000050920">
    <property type="component" value="Unassembled WGS sequence"/>
</dbReference>
<comment type="caution">
    <text evidence="1">The sequence shown here is derived from an EMBL/GenBank/DDBJ whole genome shotgun (WGS) entry which is preliminary data.</text>
</comment>
<protein>
    <recommendedName>
        <fullName evidence="3">HTH cro/C1-type domain-containing protein</fullName>
    </recommendedName>
</protein>
<dbReference type="GO" id="GO:0003677">
    <property type="term" value="F:DNA binding"/>
    <property type="evidence" value="ECO:0007669"/>
    <property type="project" value="InterPro"/>
</dbReference>
<accession>A0A0R2NL75</accession>
<keyword evidence="2" id="KW-1185">Reference proteome</keyword>
<dbReference type="InterPro" id="IPR010982">
    <property type="entry name" value="Lambda_DNA-bd_dom_sf"/>
</dbReference>
<evidence type="ECO:0008006" key="3">
    <source>
        <dbReference type="Google" id="ProtNLM"/>
    </source>
</evidence>
<dbReference type="EMBL" id="AYGX02000140">
    <property type="protein sequence ID" value="KRO26092.1"/>
    <property type="molecule type" value="Genomic_DNA"/>
</dbReference>
<gene>
    <name evidence="1" type="ORF">DY78_GL001064</name>
</gene>